<keyword evidence="1" id="KW-0472">Membrane</keyword>
<evidence type="ECO:0000313" key="3">
    <source>
        <dbReference type="Proteomes" id="UP000002941"/>
    </source>
</evidence>
<dbReference type="AlphaFoldDB" id="J0WTR7"/>
<evidence type="ECO:0000256" key="1">
    <source>
        <dbReference type="SAM" id="Phobius"/>
    </source>
</evidence>
<dbReference type="Proteomes" id="UP000002941">
    <property type="component" value="Unassembled WGS sequence"/>
</dbReference>
<accession>J0WTR7</accession>
<sequence length="116" mass="12096">MNACTLRRPRITPVAIALPAPRRPSFAIVLAVMPLTVFTVLAVLATLTATVIITAFKTRAISMPMCPAPVRPALTPPVVISTLSKTMPIPGPIRAGTARAPLVVAPVLGHVSVSSR</sequence>
<keyword evidence="3" id="KW-1185">Reference proteome</keyword>
<organism evidence="2 3">
    <name type="scientific">Actinomyces massiliensis F0489</name>
    <dbReference type="NCBI Taxonomy" id="1125718"/>
    <lineage>
        <taxon>Bacteria</taxon>
        <taxon>Bacillati</taxon>
        <taxon>Actinomycetota</taxon>
        <taxon>Actinomycetes</taxon>
        <taxon>Actinomycetales</taxon>
        <taxon>Actinomycetaceae</taxon>
        <taxon>Actinomyces</taxon>
    </lineage>
</organism>
<protein>
    <submittedName>
        <fullName evidence="2">Uncharacterized protein</fullName>
    </submittedName>
</protein>
<gene>
    <name evidence="2" type="ORF">HMPREF1318_1813</name>
</gene>
<proteinExistence type="predicted"/>
<reference evidence="2 3" key="1">
    <citation type="submission" date="2012-05" db="EMBL/GenBank/DDBJ databases">
        <authorList>
            <person name="Harkins D.M."/>
            <person name="Madupu R."/>
            <person name="Durkin A.S."/>
            <person name="Torralba M."/>
            <person name="Methe B."/>
            <person name="Sutton G.G."/>
            <person name="Nelson K.E."/>
        </authorList>
    </citation>
    <scope>NUCLEOTIDE SEQUENCE [LARGE SCALE GENOMIC DNA]</scope>
    <source>
        <strain evidence="2 3">F0489</strain>
    </source>
</reference>
<keyword evidence="1" id="KW-1133">Transmembrane helix</keyword>
<dbReference type="EMBL" id="AKFT01000173">
    <property type="protein sequence ID" value="EJF39741.1"/>
    <property type="molecule type" value="Genomic_DNA"/>
</dbReference>
<keyword evidence="1" id="KW-0812">Transmembrane</keyword>
<comment type="caution">
    <text evidence="2">The sequence shown here is derived from an EMBL/GenBank/DDBJ whole genome shotgun (WGS) entry which is preliminary data.</text>
</comment>
<evidence type="ECO:0000313" key="2">
    <source>
        <dbReference type="EMBL" id="EJF39741.1"/>
    </source>
</evidence>
<feature type="transmembrane region" description="Helical" evidence="1">
    <location>
        <begin position="26"/>
        <end position="56"/>
    </location>
</feature>
<name>J0WTR7_9ACTO</name>
<dbReference type="PATRIC" id="fig|1125718.3.peg.2144"/>